<dbReference type="PROSITE" id="PS50109">
    <property type="entry name" value="HIS_KIN"/>
    <property type="match status" value="1"/>
</dbReference>
<dbReference type="Proteomes" id="UP000253204">
    <property type="component" value="Unassembled WGS sequence"/>
</dbReference>
<dbReference type="PANTHER" id="PTHR45436:SF14">
    <property type="entry name" value="SENSOR PROTEIN QSEC"/>
    <property type="match status" value="1"/>
</dbReference>
<dbReference type="SUPFAM" id="SSF47384">
    <property type="entry name" value="Homodimeric domain of signal transducing histidine kinase"/>
    <property type="match status" value="1"/>
</dbReference>
<dbReference type="InterPro" id="IPR003661">
    <property type="entry name" value="HisK_dim/P_dom"/>
</dbReference>
<sequence length="458" mass="50975">MSSIRRRTLSVTLLVFTVSMMLIGVISYVSATHEIEELYDAHLAQNARLLEGLLATPTINDNDALLRRLETALQRAAIKDDAIPGHGYEGKFAFQLWEGETLLLRSFNAPSRPLAETAGYSDHQVDDDEWRVYSLVLTQPGRRILVAERADVRGELIQTFAFRSLIPDLIGLPILALLLWYAIGWGLAPLLRLTEQIANRNPDDLKPLDIAPLPCELDTMVAALNRLMLRIRDLRQREKRFIADAAHELRTPLAVMDLHAQNALEKQNTPEDREAALIEMRAGVLRTTRLVSQLLTLARLEPGNEDSIISQPLHLFREAQETLAKLAPLASQHRQTLQLDADPEASWWITAEPGAIETLLQNLVSNALQHSPIGGTITVGLATHTDHITLIVADEGPGISPDKREQVMARFYRDSNNGGAGLGLSIVERIIHRHHGTLDMRNRETGGLSVEITLPYVT</sequence>
<keyword evidence="10 13" id="KW-1133">Transmembrane helix</keyword>
<dbReference type="Pfam" id="PF00512">
    <property type="entry name" value="HisKA"/>
    <property type="match status" value="1"/>
</dbReference>
<dbReference type="EMBL" id="QPIJ01000113">
    <property type="protein sequence ID" value="RCV85724.1"/>
    <property type="molecule type" value="Genomic_DNA"/>
</dbReference>
<evidence type="ECO:0000256" key="4">
    <source>
        <dbReference type="ARBA" id="ARBA00022553"/>
    </source>
</evidence>
<keyword evidence="5" id="KW-0808">Transferase</keyword>
<dbReference type="OrthoDB" id="9809766at2"/>
<dbReference type="Gene3D" id="3.30.565.10">
    <property type="entry name" value="Histidine kinase-like ATPase, C-terminal domain"/>
    <property type="match status" value="1"/>
</dbReference>
<dbReference type="SMART" id="SM00388">
    <property type="entry name" value="HisKA"/>
    <property type="match status" value="1"/>
</dbReference>
<dbReference type="InterPro" id="IPR036890">
    <property type="entry name" value="HATPase_C_sf"/>
</dbReference>
<evidence type="ECO:0000256" key="2">
    <source>
        <dbReference type="ARBA" id="ARBA00004141"/>
    </source>
</evidence>
<evidence type="ECO:0000256" key="7">
    <source>
        <dbReference type="ARBA" id="ARBA00022741"/>
    </source>
</evidence>
<dbReference type="AlphaFoldDB" id="A0A368TMB8"/>
<keyword evidence="11" id="KW-0902">Two-component regulatory system</keyword>
<dbReference type="InterPro" id="IPR005467">
    <property type="entry name" value="His_kinase_dom"/>
</dbReference>
<dbReference type="PANTHER" id="PTHR45436">
    <property type="entry name" value="SENSOR HISTIDINE KINASE YKOH"/>
    <property type="match status" value="1"/>
</dbReference>
<dbReference type="InterPro" id="IPR003594">
    <property type="entry name" value="HATPase_dom"/>
</dbReference>
<evidence type="ECO:0000256" key="5">
    <source>
        <dbReference type="ARBA" id="ARBA00022679"/>
    </source>
</evidence>
<evidence type="ECO:0000259" key="14">
    <source>
        <dbReference type="PROSITE" id="PS50109"/>
    </source>
</evidence>
<protein>
    <recommendedName>
        <fullName evidence="3">histidine kinase</fullName>
        <ecNumber evidence="3">2.7.13.3</ecNumber>
    </recommendedName>
</protein>
<dbReference type="RefSeq" id="WP_114488733.1">
    <property type="nucleotide sequence ID" value="NZ_CBCSHM010000134.1"/>
</dbReference>
<dbReference type="PROSITE" id="PS50885">
    <property type="entry name" value="HAMP"/>
    <property type="match status" value="1"/>
</dbReference>
<evidence type="ECO:0000256" key="9">
    <source>
        <dbReference type="ARBA" id="ARBA00022840"/>
    </source>
</evidence>
<dbReference type="GO" id="GO:0005524">
    <property type="term" value="F:ATP binding"/>
    <property type="evidence" value="ECO:0007669"/>
    <property type="project" value="UniProtKB-KW"/>
</dbReference>
<keyword evidence="9" id="KW-0067">ATP-binding</keyword>
<feature type="transmembrane region" description="Helical" evidence="13">
    <location>
        <begin position="169"/>
        <end position="191"/>
    </location>
</feature>
<dbReference type="CDD" id="cd00082">
    <property type="entry name" value="HisKA"/>
    <property type="match status" value="1"/>
</dbReference>
<evidence type="ECO:0000256" key="8">
    <source>
        <dbReference type="ARBA" id="ARBA00022777"/>
    </source>
</evidence>
<evidence type="ECO:0000256" key="3">
    <source>
        <dbReference type="ARBA" id="ARBA00012438"/>
    </source>
</evidence>
<dbReference type="InterPro" id="IPR013727">
    <property type="entry name" value="2CSK_N"/>
</dbReference>
<comment type="caution">
    <text evidence="16">The sequence shown here is derived from an EMBL/GenBank/DDBJ whole genome shotgun (WGS) entry which is preliminary data.</text>
</comment>
<evidence type="ECO:0000313" key="16">
    <source>
        <dbReference type="EMBL" id="RCV85724.1"/>
    </source>
</evidence>
<evidence type="ECO:0000256" key="13">
    <source>
        <dbReference type="SAM" id="Phobius"/>
    </source>
</evidence>
<comment type="catalytic activity">
    <reaction evidence="1">
        <text>ATP + protein L-histidine = ADP + protein N-phospho-L-histidine.</text>
        <dbReference type="EC" id="2.7.13.3"/>
    </reaction>
</comment>
<organism evidence="16 17">
    <name type="scientific">Vreelandella rituensis</name>
    <dbReference type="NCBI Taxonomy" id="2282306"/>
    <lineage>
        <taxon>Bacteria</taxon>
        <taxon>Pseudomonadati</taxon>
        <taxon>Pseudomonadota</taxon>
        <taxon>Gammaproteobacteria</taxon>
        <taxon>Oceanospirillales</taxon>
        <taxon>Halomonadaceae</taxon>
        <taxon>Vreelandella</taxon>
    </lineage>
</organism>
<feature type="domain" description="Histidine kinase" evidence="14">
    <location>
        <begin position="244"/>
        <end position="458"/>
    </location>
</feature>
<reference evidence="16 17" key="1">
    <citation type="submission" date="2018-07" db="EMBL/GenBank/DDBJ databases">
        <title>Halomonas rutogse sp. nov., isolated from Lake TangqianCo on Tibetan Plateau.</title>
        <authorList>
            <person name="Lu H."/>
            <person name="Xing P."/>
            <person name="Wu Q."/>
        </authorList>
    </citation>
    <scope>NUCLEOTIDE SEQUENCE [LARGE SCALE GENOMIC DNA]</scope>
    <source>
        <strain evidence="16 17">TQ8S</strain>
    </source>
</reference>
<feature type="domain" description="HAMP" evidence="15">
    <location>
        <begin position="184"/>
        <end position="236"/>
    </location>
</feature>
<evidence type="ECO:0000313" key="17">
    <source>
        <dbReference type="Proteomes" id="UP000253204"/>
    </source>
</evidence>
<dbReference type="Gene3D" id="1.10.287.130">
    <property type="match status" value="1"/>
</dbReference>
<dbReference type="Pfam" id="PF08521">
    <property type="entry name" value="2CSK_N"/>
    <property type="match status" value="1"/>
</dbReference>
<dbReference type="CDD" id="cd00075">
    <property type="entry name" value="HATPase"/>
    <property type="match status" value="1"/>
</dbReference>
<evidence type="ECO:0000256" key="1">
    <source>
        <dbReference type="ARBA" id="ARBA00000085"/>
    </source>
</evidence>
<evidence type="ECO:0000259" key="15">
    <source>
        <dbReference type="PROSITE" id="PS50885"/>
    </source>
</evidence>
<name>A0A368TMB8_9GAMM</name>
<dbReference type="InterPro" id="IPR050428">
    <property type="entry name" value="TCS_sensor_his_kinase"/>
</dbReference>
<evidence type="ECO:0000256" key="12">
    <source>
        <dbReference type="ARBA" id="ARBA00023136"/>
    </source>
</evidence>
<proteinExistence type="predicted"/>
<evidence type="ECO:0000256" key="11">
    <source>
        <dbReference type="ARBA" id="ARBA00023012"/>
    </source>
</evidence>
<comment type="subcellular location">
    <subcellularLocation>
        <location evidence="2">Membrane</location>
        <topology evidence="2">Multi-pass membrane protein</topology>
    </subcellularLocation>
</comment>
<keyword evidence="12 13" id="KW-0472">Membrane</keyword>
<evidence type="ECO:0000256" key="6">
    <source>
        <dbReference type="ARBA" id="ARBA00022692"/>
    </source>
</evidence>
<keyword evidence="4" id="KW-0597">Phosphoprotein</keyword>
<dbReference type="EC" id="2.7.13.3" evidence="3"/>
<dbReference type="InterPro" id="IPR003660">
    <property type="entry name" value="HAMP_dom"/>
</dbReference>
<dbReference type="SMART" id="SM00387">
    <property type="entry name" value="HATPase_c"/>
    <property type="match status" value="1"/>
</dbReference>
<dbReference type="InterPro" id="IPR004358">
    <property type="entry name" value="Sig_transdc_His_kin-like_C"/>
</dbReference>
<dbReference type="SUPFAM" id="SSF55874">
    <property type="entry name" value="ATPase domain of HSP90 chaperone/DNA topoisomerase II/histidine kinase"/>
    <property type="match status" value="1"/>
</dbReference>
<gene>
    <name evidence="16" type="ORF">DU506_20710</name>
</gene>
<keyword evidence="7" id="KW-0547">Nucleotide-binding</keyword>
<evidence type="ECO:0000256" key="10">
    <source>
        <dbReference type="ARBA" id="ARBA00022989"/>
    </source>
</evidence>
<accession>A0A368TMB8</accession>
<dbReference type="InterPro" id="IPR036097">
    <property type="entry name" value="HisK_dim/P_sf"/>
</dbReference>
<dbReference type="GO" id="GO:0005886">
    <property type="term" value="C:plasma membrane"/>
    <property type="evidence" value="ECO:0007669"/>
    <property type="project" value="TreeGrafter"/>
</dbReference>
<keyword evidence="17" id="KW-1185">Reference proteome</keyword>
<keyword evidence="8 16" id="KW-0418">Kinase</keyword>
<dbReference type="PRINTS" id="PR00344">
    <property type="entry name" value="BCTRLSENSOR"/>
</dbReference>
<dbReference type="GO" id="GO:0000155">
    <property type="term" value="F:phosphorelay sensor kinase activity"/>
    <property type="evidence" value="ECO:0007669"/>
    <property type="project" value="InterPro"/>
</dbReference>
<dbReference type="Pfam" id="PF02518">
    <property type="entry name" value="HATPase_c"/>
    <property type="match status" value="1"/>
</dbReference>
<keyword evidence="6 13" id="KW-0812">Transmembrane</keyword>